<dbReference type="GO" id="GO:0016020">
    <property type="term" value="C:membrane"/>
    <property type="evidence" value="ECO:0007669"/>
    <property type="project" value="TreeGrafter"/>
</dbReference>
<dbReference type="InParanoid" id="A0A6I8U6D9"/>
<dbReference type="SUPFAM" id="SSF50985">
    <property type="entry name" value="RCC1/BLIP-II"/>
    <property type="match status" value="1"/>
</dbReference>
<dbReference type="PANTHER" id="PTHR46207">
    <property type="entry name" value="PROTEIN RCC2"/>
    <property type="match status" value="1"/>
</dbReference>
<name>A0A6I8U6D9_AEDAE</name>
<organism evidence="2 3">
    <name type="scientific">Aedes aegypti</name>
    <name type="common">Yellowfever mosquito</name>
    <name type="synonym">Culex aegypti</name>
    <dbReference type="NCBI Taxonomy" id="7159"/>
    <lineage>
        <taxon>Eukaryota</taxon>
        <taxon>Metazoa</taxon>
        <taxon>Ecdysozoa</taxon>
        <taxon>Arthropoda</taxon>
        <taxon>Hexapoda</taxon>
        <taxon>Insecta</taxon>
        <taxon>Pterygota</taxon>
        <taxon>Neoptera</taxon>
        <taxon>Endopterygota</taxon>
        <taxon>Diptera</taxon>
        <taxon>Nematocera</taxon>
        <taxon>Culicoidea</taxon>
        <taxon>Culicidae</taxon>
        <taxon>Culicinae</taxon>
        <taxon>Aedini</taxon>
        <taxon>Aedes</taxon>
        <taxon>Stegomyia</taxon>
    </lineage>
</organism>
<dbReference type="InterPro" id="IPR028641">
    <property type="entry name" value="RCC2"/>
</dbReference>
<reference evidence="2 3" key="1">
    <citation type="submission" date="2017-06" db="EMBL/GenBank/DDBJ databases">
        <title>Aedes aegypti genome working group (AGWG) sequencing and assembly.</title>
        <authorList>
            <consortium name="Aedes aegypti Genome Working Group (AGWG)"/>
            <person name="Matthews B.J."/>
        </authorList>
    </citation>
    <scope>NUCLEOTIDE SEQUENCE [LARGE SCALE GENOMIC DNA]</scope>
    <source>
        <strain evidence="2 3">LVP_AGWG</strain>
    </source>
</reference>
<dbReference type="OrthoDB" id="297375at2759"/>
<dbReference type="GO" id="GO:0031267">
    <property type="term" value="F:small GTPase binding"/>
    <property type="evidence" value="ECO:0007669"/>
    <property type="project" value="TreeGrafter"/>
</dbReference>
<accession>A0A6I8U6D9</accession>
<dbReference type="Proteomes" id="UP000008820">
    <property type="component" value="Chromosome 1"/>
</dbReference>
<gene>
    <name evidence="2" type="primary">5578706</name>
</gene>
<dbReference type="PANTHER" id="PTHR46207:SF1">
    <property type="entry name" value="PROTEIN RCC2"/>
    <property type="match status" value="1"/>
</dbReference>
<dbReference type="PRINTS" id="PR00633">
    <property type="entry name" value="RCCNDNSATION"/>
</dbReference>
<dbReference type="InterPro" id="IPR009091">
    <property type="entry name" value="RCC1/BLIP-II"/>
</dbReference>
<evidence type="ECO:0000313" key="3">
    <source>
        <dbReference type="Proteomes" id="UP000008820"/>
    </source>
</evidence>
<reference evidence="2" key="2">
    <citation type="submission" date="2020-05" db="UniProtKB">
        <authorList>
            <consortium name="EnsemblMetazoa"/>
        </authorList>
    </citation>
    <scope>IDENTIFICATION</scope>
    <source>
        <strain evidence="2">LVP_AGWG</strain>
    </source>
</reference>
<feature type="region of interest" description="Disordered" evidence="1">
    <location>
        <begin position="1"/>
        <end position="58"/>
    </location>
</feature>
<dbReference type="Pfam" id="PF00415">
    <property type="entry name" value="RCC1"/>
    <property type="match status" value="5"/>
</dbReference>
<dbReference type="InterPro" id="IPR000408">
    <property type="entry name" value="Reg_chr_condens"/>
</dbReference>
<proteinExistence type="predicted"/>
<dbReference type="PROSITE" id="PS00626">
    <property type="entry name" value="RCC1_2"/>
    <property type="match status" value="2"/>
</dbReference>
<keyword evidence="3" id="KW-1185">Reference proteome</keyword>
<dbReference type="EnsemblMetazoa" id="AAEL023635-RA">
    <property type="protein sequence ID" value="AAEL023635-PA"/>
    <property type="gene ID" value="AAEL023635"/>
</dbReference>
<evidence type="ECO:0000313" key="2">
    <source>
        <dbReference type="EnsemblMetazoa" id="AAEL023635-PA"/>
    </source>
</evidence>
<dbReference type="FunCoup" id="A0A6I8U6D9">
    <property type="interactions" value="1900"/>
</dbReference>
<dbReference type="Gene3D" id="2.130.10.30">
    <property type="entry name" value="Regulator of chromosome condensation 1/beta-lactamase-inhibitor protein II"/>
    <property type="match status" value="2"/>
</dbReference>
<dbReference type="AlphaFoldDB" id="A0A6I8U6D9"/>
<feature type="compositionally biased region" description="Basic and acidic residues" evidence="1">
    <location>
        <begin position="13"/>
        <end position="46"/>
    </location>
</feature>
<protein>
    <submittedName>
        <fullName evidence="2">Uncharacterized protein</fullName>
    </submittedName>
</protein>
<sequence>MPPKRKTVPKENIPPKREKLQEEIPSKKPDDKPKAEELPKVAKEDNVPVEESTVDDDAGAELSDKLMKRFDEQPPGKLLIAGLVTWELTGGPKAKPISNVRPNLYSFHRFTSEMYRSAVTGCCSAHSVLITMDRKALAFGRNQHGQLGQSDLRTFEKPTPLNGLKDVKVVQAACGRNHTLFLTDNGVVYACGDNRHGQCGVGHTIPSVLKATRLKYTGPPIVKVACGAEFSMILDINGRLYSFGLPEHGQLGHNTDGKYFITANRLAYHYETVPRQIVTFVEKTNEGRTIPIEDVQILDFACGNNHTVAIDSKNRAFSWGFGGYGRLGHASPQDEWVPRLNKYFDIQKRKVLRVFCGTAFSVAITDVGCVHLFGRNRVNADANMYPKPVQDLTGWKVTSIGAGYSSILISADDSLIAWGASPTYGELGLGDEVKSSSKPKLVPGMEGVKISHAAVGQSHSLLLVNVEHEFSRQKYDELPEFIVD</sequence>
<evidence type="ECO:0000256" key="1">
    <source>
        <dbReference type="SAM" id="MobiDB-lite"/>
    </source>
</evidence>
<dbReference type="PROSITE" id="PS50012">
    <property type="entry name" value="RCC1_3"/>
    <property type="match status" value="5"/>
</dbReference>